<feature type="domain" description="DUF4131" evidence="8">
    <location>
        <begin position="39"/>
        <end position="195"/>
    </location>
</feature>
<protein>
    <submittedName>
        <fullName evidence="9">ComEC family competence protein</fullName>
    </submittedName>
</protein>
<feature type="transmembrane region" description="Helical" evidence="6">
    <location>
        <begin position="40"/>
        <end position="57"/>
    </location>
</feature>
<dbReference type="OrthoDB" id="9790149at2"/>
<dbReference type="InterPro" id="IPR025405">
    <property type="entry name" value="DUF4131"/>
</dbReference>
<feature type="transmembrane region" description="Helical" evidence="6">
    <location>
        <begin position="428"/>
        <end position="453"/>
    </location>
</feature>
<proteinExistence type="predicted"/>
<gene>
    <name evidence="9" type="ORF">ROJ8625_02024</name>
</gene>
<dbReference type="Pfam" id="PF13567">
    <property type="entry name" value="DUF4131"/>
    <property type="match status" value="1"/>
</dbReference>
<keyword evidence="2" id="KW-1003">Cell membrane</keyword>
<evidence type="ECO:0000259" key="7">
    <source>
        <dbReference type="Pfam" id="PF03772"/>
    </source>
</evidence>
<dbReference type="PANTHER" id="PTHR30619:SF1">
    <property type="entry name" value="RECOMBINATION PROTEIN 2"/>
    <property type="match status" value="1"/>
</dbReference>
<keyword evidence="3 6" id="KW-0812">Transmembrane</keyword>
<evidence type="ECO:0000256" key="4">
    <source>
        <dbReference type="ARBA" id="ARBA00022989"/>
    </source>
</evidence>
<feature type="transmembrane region" description="Helical" evidence="6">
    <location>
        <begin position="394"/>
        <end position="416"/>
    </location>
</feature>
<reference evidence="9 10" key="1">
    <citation type="submission" date="2017-03" db="EMBL/GenBank/DDBJ databases">
        <authorList>
            <person name="Afonso C.L."/>
            <person name="Miller P.J."/>
            <person name="Scott M.A."/>
            <person name="Spackman E."/>
            <person name="Goraichik I."/>
            <person name="Dimitrov K.M."/>
            <person name="Suarez D.L."/>
            <person name="Swayne D.E."/>
        </authorList>
    </citation>
    <scope>NUCLEOTIDE SEQUENCE [LARGE SCALE GENOMIC DNA]</scope>
    <source>
        <strain evidence="9 10">CECT 8625</strain>
    </source>
</reference>
<dbReference type="GO" id="GO:0005886">
    <property type="term" value="C:plasma membrane"/>
    <property type="evidence" value="ECO:0007669"/>
    <property type="project" value="UniProtKB-SubCell"/>
</dbReference>
<feature type="domain" description="ComEC/Rec2-related protein" evidence="7">
    <location>
        <begin position="235"/>
        <end position="511"/>
    </location>
</feature>
<evidence type="ECO:0000313" key="9">
    <source>
        <dbReference type="EMBL" id="SLN41877.1"/>
    </source>
</evidence>
<organism evidence="9 10">
    <name type="scientific">Roseivivax jejudonensis</name>
    <dbReference type="NCBI Taxonomy" id="1529041"/>
    <lineage>
        <taxon>Bacteria</taxon>
        <taxon>Pseudomonadati</taxon>
        <taxon>Pseudomonadota</taxon>
        <taxon>Alphaproteobacteria</taxon>
        <taxon>Rhodobacterales</taxon>
        <taxon>Roseobacteraceae</taxon>
        <taxon>Roseivivax</taxon>
    </lineage>
</organism>
<evidence type="ECO:0000259" key="8">
    <source>
        <dbReference type="Pfam" id="PF13567"/>
    </source>
</evidence>
<feature type="transmembrane region" description="Helical" evidence="6">
    <location>
        <begin position="492"/>
        <end position="510"/>
    </location>
</feature>
<dbReference type="RefSeq" id="WP_085791727.1">
    <property type="nucleotide sequence ID" value="NZ_FWFK01000003.1"/>
</dbReference>
<feature type="transmembrane region" description="Helical" evidence="6">
    <location>
        <begin position="258"/>
        <end position="284"/>
    </location>
</feature>
<feature type="transmembrane region" description="Helical" evidence="6">
    <location>
        <begin position="296"/>
        <end position="312"/>
    </location>
</feature>
<keyword evidence="5 6" id="KW-0472">Membrane</keyword>
<feature type="transmembrane region" description="Helical" evidence="6">
    <location>
        <begin position="460"/>
        <end position="480"/>
    </location>
</feature>
<dbReference type="Pfam" id="PF03772">
    <property type="entry name" value="Competence"/>
    <property type="match status" value="1"/>
</dbReference>
<evidence type="ECO:0000256" key="1">
    <source>
        <dbReference type="ARBA" id="ARBA00004651"/>
    </source>
</evidence>
<evidence type="ECO:0000256" key="5">
    <source>
        <dbReference type="ARBA" id="ARBA00023136"/>
    </source>
</evidence>
<feature type="transmembrane region" description="Helical" evidence="6">
    <location>
        <begin position="17"/>
        <end position="34"/>
    </location>
</feature>
<dbReference type="AlphaFoldDB" id="A0A1X6Z6V3"/>
<evidence type="ECO:0000313" key="10">
    <source>
        <dbReference type="Proteomes" id="UP000193570"/>
    </source>
</evidence>
<dbReference type="EMBL" id="FWFK01000003">
    <property type="protein sequence ID" value="SLN41877.1"/>
    <property type="molecule type" value="Genomic_DNA"/>
</dbReference>
<dbReference type="InterPro" id="IPR004477">
    <property type="entry name" value="ComEC_N"/>
</dbReference>
<dbReference type="PANTHER" id="PTHR30619">
    <property type="entry name" value="DNA INTERNALIZATION/COMPETENCE PROTEIN COMEC/REC2"/>
    <property type="match status" value="1"/>
</dbReference>
<sequence>MGGFARALGLERQEGHLFPWAPVFFGAGVGLYFALRVEPAPVTLAAAGVAAALMLWGGRRRRTWLRAALVAGALVLAGLAGAGLRAHLVAGPVLEFRYYGPVEGRIVGIDRSASDAVRLTLDRVRLEDVPPARTPRRVRVSLHGDQRWIDPRPGMVVILTGHLSAPSGPAEPGGFDFRRHAWFMTLGAVGYTRSPALVLEPDVGGVPVFAARQALAARVRAALPEDVGGVAAAILAGDRSGIGAGTQEALRRSNLAHLLAISGLHMGLLAGVVFSGLRIGLLLLPRRQSLRWPVKKLAACGALVAAAGYLALSGGNVATVRAFIMVAVALCAVLCDRRALTLRSVAIAALLVLILTPEALTGPGFQMSFAATTALVAVFSAMRGTPAAQAVPRWLRPALAVALSSAVAGGATAPVSMAHFNQVAHFGLLANLLAVPLMGSVVMPAGVLALALMPLGLDHLAFTVMGWGLSAILAVAHGVSDLPGAVGQVPQPSGPVLPLLAAGGLVLVLWQGWGRLAGLVPASAALWLWAGVERPVLLVSDTGRLVGAMTSEGRALSRERGEGFVAGIWLENDGDPADQARAAGRWPVAAGGQREIEVAGRRVVHLSGRRAARSFAGCGPDDVVISDGPSDAEWTCEMHDPRSIAETGALAFFRDGAGLSVVSVRDRSGVRLWNGASRREAEVERAGDTGRVAGLR</sequence>
<evidence type="ECO:0000256" key="3">
    <source>
        <dbReference type="ARBA" id="ARBA00022692"/>
    </source>
</evidence>
<evidence type="ECO:0000256" key="2">
    <source>
        <dbReference type="ARBA" id="ARBA00022475"/>
    </source>
</evidence>
<dbReference type="Proteomes" id="UP000193570">
    <property type="component" value="Unassembled WGS sequence"/>
</dbReference>
<feature type="transmembrane region" description="Helical" evidence="6">
    <location>
        <begin position="64"/>
        <end position="84"/>
    </location>
</feature>
<feature type="transmembrane region" description="Helical" evidence="6">
    <location>
        <begin position="340"/>
        <end position="357"/>
    </location>
</feature>
<dbReference type="InterPro" id="IPR052159">
    <property type="entry name" value="Competence_DNA_uptake"/>
</dbReference>
<evidence type="ECO:0000256" key="6">
    <source>
        <dbReference type="SAM" id="Phobius"/>
    </source>
</evidence>
<name>A0A1X6Z6V3_9RHOB</name>
<keyword evidence="4 6" id="KW-1133">Transmembrane helix</keyword>
<accession>A0A1X6Z6V3</accession>
<keyword evidence="10" id="KW-1185">Reference proteome</keyword>
<comment type="subcellular location">
    <subcellularLocation>
        <location evidence="1">Cell membrane</location>
        <topology evidence="1">Multi-pass membrane protein</topology>
    </subcellularLocation>
</comment>
<dbReference type="NCBIfam" id="TIGR00360">
    <property type="entry name" value="ComEC_N-term"/>
    <property type="match status" value="1"/>
</dbReference>